<feature type="compositionally biased region" description="Low complexity" evidence="3">
    <location>
        <begin position="1376"/>
        <end position="1398"/>
    </location>
</feature>
<feature type="region of interest" description="Disordered" evidence="3">
    <location>
        <begin position="279"/>
        <end position="343"/>
    </location>
</feature>
<organism evidence="5 6">
    <name type="scientific">Tagetes erecta</name>
    <name type="common">African marigold</name>
    <dbReference type="NCBI Taxonomy" id="13708"/>
    <lineage>
        <taxon>Eukaryota</taxon>
        <taxon>Viridiplantae</taxon>
        <taxon>Streptophyta</taxon>
        <taxon>Embryophyta</taxon>
        <taxon>Tracheophyta</taxon>
        <taxon>Spermatophyta</taxon>
        <taxon>Magnoliopsida</taxon>
        <taxon>eudicotyledons</taxon>
        <taxon>Gunneridae</taxon>
        <taxon>Pentapetalae</taxon>
        <taxon>asterids</taxon>
        <taxon>campanulids</taxon>
        <taxon>Asterales</taxon>
        <taxon>Asteraceae</taxon>
        <taxon>Asteroideae</taxon>
        <taxon>Heliantheae alliance</taxon>
        <taxon>Tageteae</taxon>
        <taxon>Tagetes</taxon>
    </lineage>
</organism>
<sequence length="1593" mass="175892">MIRACESKEEGWTTHKSQYTKSIGSGQREFRALKSFQTSISTNRKSSSKNNNQKTNNHEQHLHTYNTQIFIPEQYKRMYIRAKFVFKREIVAEVVAIQFLNQWERETRRTPYWECMVVNAGFDSMGGVIDGGVEISSAPSAQQSSYLEKTQAELRETFTAAEKFRRELEFLQKGGDPLDLKVGNGTSASLQSTSLFDRHPEQLGTSEVKGSFAITASPHGDSVESSGRLGAASAGEPNSADNLMLFDRENKFHGVEKRSLHLHMNNTISDVALDFPKKSYKRRNRSRSNRDAARSSSTDAGPRSGQPVLASRHASKDAKGLEHDDDNQEQKYLSNSNSNSKSPVAHMNLVASNCRLDVKLNGNQTQKSTQSLTSDIRDTVGHAEQDVTKGVESKSSDNRSIQCLDNRNGNDSVKNVDSNGAMELIALSDAPSIEVNNVHTLNDDKVLNTGNGNSIPCSASHNENGSTLKEIEDFEGSESALQHVPKLSAKEHEESILEEARVIEEKRKRIAGLSVGIFSSENNHKSHWHFVLEEMSWLANDFAQERLWKATTAAQISRGAAYNSRIKCQQQSSLLKQKQVAHTLAEAVMEFWHKVQVQCHELEFEGPKKDTKLGLHQYGLRFLEYNSSRAQSCSAQAPMTPDRISDLGTISWEDNLTEENLFYTIPPGAIEDYRKSIESHLLQCERTGSSMQEEVDASGYNAVTATESQDDTLEEDEGETHPYYLPEAFGVSRSSKPAQKKKKHFRLYGQKSYDLGCGSSFMQSHERAIGSQPSLLSGKRTTSNINVSIPTKRVRTASRPRFTGPSGFILAPNRPDASSGDNNSFQDEQSSLHGGSHTSNNMEVESAGEYEKQSNFDLTEVSNRPRKKKKIKHPGSMFDQRWRLDSNFQNDQKDHLKRRLDAHQFDSNGNSVASQTSNMSNSHKFMKLLVRDRGRKAKSLKASAGQQGPGSPWSLFEDQALVVLVHDMGANWELVSDAINSILQFKCICRNPKECKERHKVLMDRNNGDGADSGEDSGSSQSYPSTLPGIPEGSARQLFQRLQGPMEENTLKSHFEKIIMIWQKHHKKTQNNPDSKQRQLAHSSHALALSQVCPNNLNGGPVLTPLDFCDAISPSPEFSPVGYQGPYSGGLLGPTHGNVAPMVSGSSPASSISCSSAMGLGSQLVSASAPLSPSLREGRYGVPRAGSLSIDEQHRMQQFNQMSARNMQPSGLPPGSHSGSRMLPGGTSMGVMSTMNRSMTMARPAFQGIAPPSMLNPGMTPGNMHSGPAPSQGNSVRPREGLHMMRPNQNSEHHRQLTTPDGMGTFPNQQNTQTTVQSYPHPIPPQQSPHMPHHLQGPSNHPAYGMRFIKERQLHQQRLLQQQFATSNPVMPLAHSQSQQSQIPVSVSSPQSSTPIQSHASPPVNHMHQHPQKRPAPQPQGLVRNPQTGVNLMVKQPPRQAPQPFQPPARKHPPQQTDKVMNGFLGGQENGDEQNGQETVPSKQPTYKKYSGQPRAGSSKQKPSNRQPHPSKKTVGQTQETAGQRMTQSRKEIASDPSTSKLQAKEAIQTSEPFYDSSGPQLNSAADTGGREHSVSAANHDDDDVQWQNQTSS</sequence>
<gene>
    <name evidence="5" type="ORF">QVD17_17313</name>
</gene>
<dbReference type="GO" id="GO:0035267">
    <property type="term" value="C:NuA4 histone acetyltransferase complex"/>
    <property type="evidence" value="ECO:0007669"/>
    <property type="project" value="InterPro"/>
</dbReference>
<dbReference type="Proteomes" id="UP001229421">
    <property type="component" value="Unassembled WGS sequence"/>
</dbReference>
<feature type="compositionally biased region" description="Polar residues" evidence="3">
    <location>
        <begin position="771"/>
        <end position="789"/>
    </location>
</feature>
<evidence type="ECO:0000313" key="6">
    <source>
        <dbReference type="Proteomes" id="UP001229421"/>
    </source>
</evidence>
<reference evidence="5" key="1">
    <citation type="journal article" date="2023" name="bioRxiv">
        <title>Improved chromosome-level genome assembly for marigold (Tagetes erecta).</title>
        <authorList>
            <person name="Jiang F."/>
            <person name="Yuan L."/>
            <person name="Wang S."/>
            <person name="Wang H."/>
            <person name="Xu D."/>
            <person name="Wang A."/>
            <person name="Fan W."/>
        </authorList>
    </citation>
    <scope>NUCLEOTIDE SEQUENCE</scope>
    <source>
        <strain evidence="5">WSJ</strain>
        <tissue evidence="5">Leaf</tissue>
    </source>
</reference>
<dbReference type="InterPro" id="IPR009057">
    <property type="entry name" value="Homeodomain-like_sf"/>
</dbReference>
<feature type="region of interest" description="Disordered" evidence="3">
    <location>
        <begin position="1004"/>
        <end position="1030"/>
    </location>
</feature>
<comment type="caution">
    <text evidence="5">The sequence shown here is derived from an EMBL/GenBank/DDBJ whole genome shotgun (WGS) entry which is preliminary data.</text>
</comment>
<feature type="region of interest" description="Disordered" evidence="3">
    <location>
        <begin position="1261"/>
        <end position="1297"/>
    </location>
</feature>
<evidence type="ECO:0000256" key="2">
    <source>
        <dbReference type="ARBA" id="ARBA00022853"/>
    </source>
</evidence>
<dbReference type="GO" id="GO:0006325">
    <property type="term" value="P:chromatin organization"/>
    <property type="evidence" value="ECO:0007669"/>
    <property type="project" value="UniProtKB-KW"/>
</dbReference>
<feature type="region of interest" description="Disordered" evidence="3">
    <location>
        <begin position="40"/>
        <end position="61"/>
    </location>
</feature>
<dbReference type="InterPro" id="IPR014012">
    <property type="entry name" value="HSA_dom"/>
</dbReference>
<dbReference type="SUPFAM" id="SSF46689">
    <property type="entry name" value="Homeodomain-like"/>
    <property type="match status" value="1"/>
</dbReference>
<dbReference type="SMART" id="SM00573">
    <property type="entry name" value="HSA"/>
    <property type="match status" value="1"/>
</dbReference>
<evidence type="ECO:0000259" key="4">
    <source>
        <dbReference type="PROSITE" id="PS50090"/>
    </source>
</evidence>
<feature type="compositionally biased region" description="Basic residues" evidence="3">
    <location>
        <begin position="864"/>
        <end position="873"/>
    </location>
</feature>
<feature type="region of interest" description="Disordered" evidence="3">
    <location>
        <begin position="770"/>
        <end position="884"/>
    </location>
</feature>
<accession>A0AAD8P080</accession>
<feature type="compositionally biased region" description="Polar residues" evidence="3">
    <location>
        <begin position="1536"/>
        <end position="1566"/>
    </location>
</feature>
<feature type="compositionally biased region" description="Low complexity" evidence="3">
    <location>
        <begin position="1016"/>
        <end position="1025"/>
    </location>
</feature>
<feature type="compositionally biased region" description="Low complexity" evidence="3">
    <location>
        <begin position="40"/>
        <end position="55"/>
    </location>
</feature>
<feature type="domain" description="Myb-like" evidence="4">
    <location>
        <begin position="951"/>
        <end position="1003"/>
    </location>
</feature>
<dbReference type="PROSITE" id="PS50090">
    <property type="entry name" value="MYB_LIKE"/>
    <property type="match status" value="1"/>
</dbReference>
<evidence type="ECO:0000256" key="1">
    <source>
        <dbReference type="ARBA" id="ARBA00008913"/>
    </source>
</evidence>
<feature type="region of interest" description="Disordered" evidence="3">
    <location>
        <begin position="1437"/>
        <end position="1593"/>
    </location>
</feature>
<dbReference type="PANTHER" id="PTHR46774:SF10">
    <property type="entry name" value="HOMEODOMAIN-LIKE, HELICASE_SANT-ASSOCIATED DOMAIN, MYB-LIKE DOMAIN PROTEIN-RELATED"/>
    <property type="match status" value="1"/>
</dbReference>
<feature type="region of interest" description="Disordered" evidence="3">
    <location>
        <begin position="215"/>
        <end position="240"/>
    </location>
</feature>
<feature type="region of interest" description="Disordered" evidence="3">
    <location>
        <begin position="1371"/>
        <end position="1425"/>
    </location>
</feature>
<dbReference type="InterPro" id="IPR001005">
    <property type="entry name" value="SANT/Myb"/>
</dbReference>
<dbReference type="CDD" id="cd00167">
    <property type="entry name" value="SANT"/>
    <property type="match status" value="1"/>
</dbReference>
<keyword evidence="6" id="KW-1185">Reference proteome</keyword>
<evidence type="ECO:0000256" key="3">
    <source>
        <dbReference type="SAM" id="MobiDB-lite"/>
    </source>
</evidence>
<dbReference type="Pfam" id="PF07529">
    <property type="entry name" value="HSA"/>
    <property type="match status" value="1"/>
</dbReference>
<name>A0AAD8P080_TARER</name>
<dbReference type="PANTHER" id="PTHR46774">
    <property type="entry name" value="CHROMATIN MODIFICATION-RELATED PROTEIN EAF1 A-RELATED"/>
    <property type="match status" value="1"/>
</dbReference>
<dbReference type="InterPro" id="IPR044798">
    <property type="entry name" value="EAF1A/B"/>
</dbReference>
<feature type="compositionally biased region" description="Polar residues" evidence="3">
    <location>
        <begin position="1496"/>
        <end position="1527"/>
    </location>
</feature>
<keyword evidence="2" id="KW-0156">Chromatin regulator</keyword>
<feature type="compositionally biased region" description="Polar residues" evidence="3">
    <location>
        <begin position="398"/>
        <end position="414"/>
    </location>
</feature>
<protein>
    <recommendedName>
        <fullName evidence="4">Myb-like domain-containing protein</fullName>
    </recommendedName>
</protein>
<feature type="region of interest" description="Disordered" evidence="3">
    <location>
        <begin position="385"/>
        <end position="414"/>
    </location>
</feature>
<dbReference type="Gene3D" id="1.10.10.60">
    <property type="entry name" value="Homeodomain-like"/>
    <property type="match status" value="1"/>
</dbReference>
<feature type="compositionally biased region" description="Polar residues" evidence="3">
    <location>
        <begin position="819"/>
        <end position="843"/>
    </location>
</feature>
<comment type="similarity">
    <text evidence="1">Belongs to the EAF1 family.</text>
</comment>
<dbReference type="EMBL" id="JAUHHV010000004">
    <property type="protein sequence ID" value="KAK1428478.1"/>
    <property type="molecule type" value="Genomic_DNA"/>
</dbReference>
<evidence type="ECO:0000313" key="5">
    <source>
        <dbReference type="EMBL" id="KAK1428478.1"/>
    </source>
</evidence>
<dbReference type="Pfam" id="PF13921">
    <property type="entry name" value="Myb_DNA-bind_6"/>
    <property type="match status" value="1"/>
</dbReference>
<proteinExistence type="inferred from homology"/>
<feature type="compositionally biased region" description="Basic and acidic residues" evidence="3">
    <location>
        <begin position="385"/>
        <end position="397"/>
    </location>
</feature>